<gene>
    <name evidence="1" type="ORF">M7I_1024</name>
</gene>
<proteinExistence type="predicted"/>
<dbReference type="AlphaFoldDB" id="H0EEY7"/>
<organism evidence="1 2">
    <name type="scientific">Glarea lozoyensis (strain ATCC 74030 / MF5533)</name>
    <dbReference type="NCBI Taxonomy" id="1104152"/>
    <lineage>
        <taxon>Eukaryota</taxon>
        <taxon>Fungi</taxon>
        <taxon>Dikarya</taxon>
        <taxon>Ascomycota</taxon>
        <taxon>Pezizomycotina</taxon>
        <taxon>Leotiomycetes</taxon>
        <taxon>Helotiales</taxon>
        <taxon>Helotiaceae</taxon>
        <taxon>Glarea</taxon>
    </lineage>
</organism>
<dbReference type="Proteomes" id="UP000005446">
    <property type="component" value="Unassembled WGS sequence"/>
</dbReference>
<dbReference type="InParanoid" id="H0EEY7"/>
<evidence type="ECO:0000313" key="1">
    <source>
        <dbReference type="EMBL" id="EHL03050.1"/>
    </source>
</evidence>
<keyword evidence="2" id="KW-1185">Reference proteome</keyword>
<comment type="caution">
    <text evidence="1">The sequence shown here is derived from an EMBL/GenBank/DDBJ whole genome shotgun (WGS) entry which is preliminary data.</text>
</comment>
<evidence type="ECO:0000313" key="2">
    <source>
        <dbReference type="Proteomes" id="UP000005446"/>
    </source>
</evidence>
<accession>H0EEY7</accession>
<dbReference type="EMBL" id="AGUE01000016">
    <property type="protein sequence ID" value="EHL03050.1"/>
    <property type="molecule type" value="Genomic_DNA"/>
</dbReference>
<reference evidence="1 2" key="1">
    <citation type="journal article" date="2012" name="Eukaryot. Cell">
        <title>Genome sequence of the fungus Glarea lozoyensis: the first genome sequence of a species from the Helotiaceae family.</title>
        <authorList>
            <person name="Youssar L."/>
            <person name="Gruening B.A."/>
            <person name="Erxleben A."/>
            <person name="Guenther S."/>
            <person name="Huettel W."/>
        </authorList>
    </citation>
    <scope>NUCLEOTIDE SEQUENCE [LARGE SCALE GENOMIC DNA]</scope>
    <source>
        <strain evidence="2">ATCC 74030 / MF5533</strain>
    </source>
</reference>
<sequence length="38" mass="4394">MLSWKKHKRIRRTDGTLVVVLVGVKLVETIDSQLSRCK</sequence>
<name>H0EEY7_GLAL7</name>
<protein>
    <submittedName>
        <fullName evidence="1">Uncharacterized protein</fullName>
    </submittedName>
</protein>
<dbReference type="HOGENOM" id="CLU_3335693_0_0_1"/>